<protein>
    <submittedName>
        <fullName evidence="1">Uncharacterized protein</fullName>
    </submittedName>
</protein>
<reference evidence="1" key="1">
    <citation type="submission" date="2018-02" db="EMBL/GenBank/DDBJ databases">
        <authorList>
            <person name="Cohen D.B."/>
            <person name="Kent A.D."/>
        </authorList>
    </citation>
    <scope>NUCLEOTIDE SEQUENCE</scope>
</reference>
<accession>A0A2N9GJ99</accession>
<sequence length="251" mass="27455">MSRAVELAKECRENTDVMSTIKPIADEVVAESVDDVTADFADEVKYAQSESPKDNNSTKIALEMIDLHLAPMSCVMKIVVEVYEDSLLSVVFRKSISEILVVLPILVALWMQRSIDAASFDEIVVVDAVSKIIAGAIDIATNLDNDTAIAIFISKEISVVDDFLDMEDMAEVHDSCNVVLVGGYEQEDVIDAVDLTAIISQDKECEPRRVDATNNIGMKEDEDVDVTKAIGLVVDIMADALIVDLFNPALR</sequence>
<organism evidence="1">
    <name type="scientific">Fagus sylvatica</name>
    <name type="common">Beechnut</name>
    <dbReference type="NCBI Taxonomy" id="28930"/>
    <lineage>
        <taxon>Eukaryota</taxon>
        <taxon>Viridiplantae</taxon>
        <taxon>Streptophyta</taxon>
        <taxon>Embryophyta</taxon>
        <taxon>Tracheophyta</taxon>
        <taxon>Spermatophyta</taxon>
        <taxon>Magnoliopsida</taxon>
        <taxon>eudicotyledons</taxon>
        <taxon>Gunneridae</taxon>
        <taxon>Pentapetalae</taxon>
        <taxon>rosids</taxon>
        <taxon>fabids</taxon>
        <taxon>Fagales</taxon>
        <taxon>Fagaceae</taxon>
        <taxon>Fagus</taxon>
    </lineage>
</organism>
<evidence type="ECO:0000313" key="1">
    <source>
        <dbReference type="EMBL" id="SPC99643.1"/>
    </source>
</evidence>
<name>A0A2N9GJ99_FAGSY</name>
<dbReference type="EMBL" id="OIVN01002000">
    <property type="protein sequence ID" value="SPC99643.1"/>
    <property type="molecule type" value="Genomic_DNA"/>
</dbReference>
<proteinExistence type="predicted"/>
<gene>
    <name evidence="1" type="ORF">FSB_LOCUS27525</name>
</gene>
<dbReference type="AlphaFoldDB" id="A0A2N9GJ99"/>